<evidence type="ECO:0000313" key="5">
    <source>
        <dbReference type="EMBL" id="CAX39688.1"/>
    </source>
</evidence>
<feature type="region of interest" description="Disordered" evidence="1">
    <location>
        <begin position="366"/>
        <end position="392"/>
    </location>
</feature>
<feature type="region of interest" description="Disordered" evidence="1">
    <location>
        <begin position="441"/>
        <end position="463"/>
    </location>
</feature>
<dbReference type="Gene3D" id="1.10.10.60">
    <property type="entry name" value="Homeodomain-like"/>
    <property type="match status" value="1"/>
</dbReference>
<dbReference type="SUPFAM" id="SSF46689">
    <property type="entry name" value="Homeodomain-like"/>
    <property type="match status" value="1"/>
</dbReference>
<feature type="compositionally biased region" description="Low complexity" evidence="1">
    <location>
        <begin position="108"/>
        <end position="120"/>
    </location>
</feature>
<feature type="region of interest" description="Disordered" evidence="1">
    <location>
        <begin position="193"/>
        <end position="296"/>
    </location>
</feature>
<dbReference type="Proteomes" id="UP000002605">
    <property type="component" value="Chromosome R"/>
</dbReference>
<dbReference type="EMBL" id="FM992695">
    <property type="protein sequence ID" value="CAX39688.1"/>
    <property type="molecule type" value="Genomic_DNA"/>
</dbReference>
<dbReference type="KEGG" id="cdu:CD36_26540"/>
<feature type="compositionally biased region" description="Low complexity" evidence="1">
    <location>
        <begin position="1"/>
        <end position="20"/>
    </location>
</feature>
<feature type="region of interest" description="Disordered" evidence="1">
    <location>
        <begin position="1"/>
        <end position="32"/>
    </location>
</feature>
<evidence type="ECO:0000256" key="1">
    <source>
        <dbReference type="SAM" id="MobiDB-lite"/>
    </source>
</evidence>
<evidence type="ECO:0000313" key="4">
    <source>
        <dbReference type="CGD" id="CAL0000168089"/>
    </source>
</evidence>
<feature type="compositionally biased region" description="Low complexity" evidence="1">
    <location>
        <begin position="268"/>
        <end position="283"/>
    </location>
</feature>
<dbReference type="InterPro" id="IPR009057">
    <property type="entry name" value="Homeodomain-like_sf"/>
</dbReference>
<dbReference type="CGD" id="CAL0000168089">
    <property type="gene designation" value="Cd36_26540"/>
</dbReference>
<feature type="region of interest" description="Disordered" evidence="1">
    <location>
        <begin position="512"/>
        <end position="594"/>
    </location>
</feature>
<dbReference type="Pfam" id="PF13921">
    <property type="entry name" value="Myb_DNA-bind_6"/>
    <property type="match status" value="1"/>
</dbReference>
<accession>B9WKY7</accession>
<feature type="compositionally biased region" description="Low complexity" evidence="1">
    <location>
        <begin position="368"/>
        <end position="379"/>
    </location>
</feature>
<feature type="compositionally biased region" description="Acidic residues" evidence="1">
    <location>
        <begin position="538"/>
        <end position="567"/>
    </location>
</feature>
<dbReference type="GeneID" id="8049850"/>
<dbReference type="InterPro" id="IPR001005">
    <property type="entry name" value="SANT/Myb"/>
</dbReference>
<dbReference type="SMART" id="SM00717">
    <property type="entry name" value="SANT"/>
    <property type="match status" value="1"/>
</dbReference>
<evidence type="ECO:0000259" key="3">
    <source>
        <dbReference type="PROSITE" id="PS51294"/>
    </source>
</evidence>
<proteinExistence type="predicted"/>
<feature type="compositionally biased region" description="Low complexity" evidence="1">
    <location>
        <begin position="127"/>
        <end position="139"/>
    </location>
</feature>
<dbReference type="VEuPathDB" id="FungiDB:CD36_26540"/>
<feature type="compositionally biased region" description="Basic and acidic residues" evidence="1">
    <location>
        <begin position="519"/>
        <end position="528"/>
    </location>
</feature>
<dbReference type="eggNOG" id="ENOG502RXV1">
    <property type="taxonomic scope" value="Eukaryota"/>
</dbReference>
<dbReference type="CDD" id="cd00167">
    <property type="entry name" value="SANT"/>
    <property type="match status" value="1"/>
</dbReference>
<feature type="compositionally biased region" description="Polar residues" evidence="1">
    <location>
        <begin position="242"/>
        <end position="254"/>
    </location>
</feature>
<feature type="compositionally biased region" description="Polar residues" evidence="1">
    <location>
        <begin position="193"/>
        <end position="219"/>
    </location>
</feature>
<dbReference type="AlphaFoldDB" id="B9WKY7"/>
<feature type="compositionally biased region" description="Polar residues" evidence="1">
    <location>
        <begin position="21"/>
        <end position="30"/>
    </location>
</feature>
<evidence type="ECO:0000313" key="6">
    <source>
        <dbReference type="Proteomes" id="UP000002605"/>
    </source>
</evidence>
<feature type="compositionally biased region" description="Polar residues" evidence="1">
    <location>
        <begin position="284"/>
        <end position="296"/>
    </location>
</feature>
<dbReference type="HOGENOM" id="CLU_536347_0_0_1"/>
<gene>
    <name evidence="4" type="ordered locus">Cd36_26540</name>
    <name evidence="5" type="ORF">CD36_26540</name>
</gene>
<feature type="compositionally biased region" description="Polar residues" evidence="1">
    <location>
        <begin position="140"/>
        <end position="158"/>
    </location>
</feature>
<organism evidence="5 6">
    <name type="scientific">Candida dubliniensis (strain CD36 / ATCC MYA-646 / CBS 7987 / NCPF 3949 / NRRL Y-17841)</name>
    <name type="common">Yeast</name>
    <dbReference type="NCBI Taxonomy" id="573826"/>
    <lineage>
        <taxon>Eukaryota</taxon>
        <taxon>Fungi</taxon>
        <taxon>Dikarya</taxon>
        <taxon>Ascomycota</taxon>
        <taxon>Saccharomycotina</taxon>
        <taxon>Pichiomycetes</taxon>
        <taxon>Debaryomycetaceae</taxon>
        <taxon>Candida/Lodderomyces clade</taxon>
        <taxon>Candida</taxon>
    </lineage>
</organism>
<reference evidence="5 6" key="1">
    <citation type="journal article" date="2009" name="Genome Res.">
        <title>Comparative genomics of the fungal pathogens Candida dubliniensis and Candida albicans.</title>
        <authorList>
            <person name="Jackson A.P."/>
            <person name="Gamble J.A."/>
            <person name="Yeomans T."/>
            <person name="Moran G.P."/>
            <person name="Saunders D."/>
            <person name="Harris D."/>
            <person name="Aslett M."/>
            <person name="Barrell J.F."/>
            <person name="Butler G."/>
            <person name="Citiulo F."/>
            <person name="Coleman D.C."/>
            <person name="de Groot P.W.J."/>
            <person name="Goodwin T.J."/>
            <person name="Quail M.A."/>
            <person name="McQuillan J."/>
            <person name="Munro C.A."/>
            <person name="Pain A."/>
            <person name="Poulter R.T."/>
            <person name="Rajandream M.A."/>
            <person name="Renauld H."/>
            <person name="Spiering M.J."/>
            <person name="Tivey A."/>
            <person name="Gow N.A.R."/>
            <person name="Barrell B."/>
            <person name="Sullivan D.J."/>
            <person name="Berriman M."/>
        </authorList>
    </citation>
    <scope>NUCLEOTIDE SEQUENCE [LARGE SCALE GENOMIC DNA]</scope>
    <source>
        <strain evidence="6">CD36 / ATCC MYA-646 / CBS 7987 / NCPF 3949 / NRRL Y-17841</strain>
    </source>
</reference>
<dbReference type="PROSITE" id="PS51294">
    <property type="entry name" value="HTH_MYB"/>
    <property type="match status" value="1"/>
</dbReference>
<name>B9WKY7_CANDC</name>
<dbReference type="InterPro" id="IPR017930">
    <property type="entry name" value="Myb_dom"/>
</dbReference>
<dbReference type="PROSITE" id="PS50090">
    <property type="entry name" value="MYB_LIKE"/>
    <property type="match status" value="1"/>
</dbReference>
<dbReference type="OrthoDB" id="2143914at2759"/>
<feature type="region of interest" description="Disordered" evidence="1">
    <location>
        <begin position="88"/>
        <end position="158"/>
    </location>
</feature>
<protein>
    <submittedName>
        <fullName evidence="5">Disrupter of telomere silencing homologue, putative</fullName>
    </submittedName>
</protein>
<feature type="domain" description="HTH myb-type" evidence="3">
    <location>
        <begin position="23"/>
        <end position="77"/>
    </location>
</feature>
<dbReference type="RefSeq" id="XP_002421748.1">
    <property type="nucleotide sequence ID" value="XM_002421703.1"/>
</dbReference>
<keyword evidence="6" id="KW-1185">Reference proteome</keyword>
<evidence type="ECO:0000259" key="2">
    <source>
        <dbReference type="PROSITE" id="PS50090"/>
    </source>
</evidence>
<sequence>MSSPEIETSTTSESKSGSSSQKNPSRTPTSWDAEDDILLMHLKDNQKLGWKEIASNFTNRTPNACQFRWRRLKSGNLKNPPKSAAALGAQFKQNPNMNSAPKKKKATTKNSNSTTDSTSKTTEKATKSGNTSKTTKNNGPANNSAKGNTPSNSTINNFTYNPMTTGTFQGFDNNISTALAGLNALSNSPSYISNSGPATPKGLTSPTIHGSSTHHNGNPNLAHKYEASPASDRSLDRRRSSATGSVTGHRNSNGGYYGDVSVDPTMNLPHSKSHPTTPSSLTPRNSTSAGDKGTNFTHRGSISGVANISALRSNSIIQITTDERGSISSMGRASVSSLPSKSMNIPHHQSGNNSLAHLPVLFGGTGSISGPSRHSSISGSVGGQQTTLPSLRSGSVVGSNIGYFSRSGSVVIPHNADKKEEEPFKFDKERLEASNKKLQKIRRSMPPSRTKTKRKHGTPIPKLDIPWTMEEDELLINRRNRELSFAELSILLPQRTEGEIWARIDYLENLRNGGHRSANSRDSRRARQESIGLGDVDGFYDDDDDDDDDDVLQVSDDDDDEVLVDVDDIPHPRKKKRRMSSAVNPLSVRGSIRK</sequence>
<feature type="domain" description="Myb-like" evidence="2">
    <location>
        <begin position="23"/>
        <end position="73"/>
    </location>
</feature>